<dbReference type="EMBL" id="JABBNB010000016">
    <property type="protein sequence ID" value="NMO02782.1"/>
    <property type="molecule type" value="Genomic_DNA"/>
</dbReference>
<evidence type="ECO:0008006" key="4">
    <source>
        <dbReference type="Google" id="ProtNLM"/>
    </source>
</evidence>
<gene>
    <name evidence="2" type="ORF">HH308_16330</name>
</gene>
<feature type="signal peptide" evidence="1">
    <location>
        <begin position="1"/>
        <end position="24"/>
    </location>
</feature>
<evidence type="ECO:0000313" key="3">
    <source>
        <dbReference type="Proteomes" id="UP000550729"/>
    </source>
</evidence>
<accession>A0A848KX12</accession>
<evidence type="ECO:0000256" key="1">
    <source>
        <dbReference type="SAM" id="SignalP"/>
    </source>
</evidence>
<organism evidence="2 3">
    <name type="scientific">Gordonia asplenii</name>
    <dbReference type="NCBI Taxonomy" id="2725283"/>
    <lineage>
        <taxon>Bacteria</taxon>
        <taxon>Bacillati</taxon>
        <taxon>Actinomycetota</taxon>
        <taxon>Actinomycetes</taxon>
        <taxon>Mycobacteriales</taxon>
        <taxon>Gordoniaceae</taxon>
        <taxon>Gordonia</taxon>
    </lineage>
</organism>
<comment type="caution">
    <text evidence="2">The sequence shown here is derived from an EMBL/GenBank/DDBJ whole genome shotgun (WGS) entry which is preliminary data.</text>
</comment>
<feature type="chain" id="PRO_5039022303" description="Secreted protein" evidence="1">
    <location>
        <begin position="25"/>
        <end position="141"/>
    </location>
</feature>
<reference evidence="2 3" key="1">
    <citation type="submission" date="2020-04" db="EMBL/GenBank/DDBJ databases">
        <title>Gordonia sp. nov. TBRC 11910.</title>
        <authorList>
            <person name="Suriyachadkun C."/>
        </authorList>
    </citation>
    <scope>NUCLEOTIDE SEQUENCE [LARGE SCALE GENOMIC DNA]</scope>
    <source>
        <strain evidence="2 3">TBRC 11910</strain>
    </source>
</reference>
<keyword evidence="3" id="KW-1185">Reference proteome</keyword>
<dbReference type="Proteomes" id="UP000550729">
    <property type="component" value="Unassembled WGS sequence"/>
</dbReference>
<keyword evidence="1" id="KW-0732">Signal</keyword>
<evidence type="ECO:0000313" key="2">
    <source>
        <dbReference type="EMBL" id="NMO02782.1"/>
    </source>
</evidence>
<name>A0A848KX12_9ACTN</name>
<sequence>MKVMAGVLAVAAAASALAVSGTGAADAAGRPSVRACAVLENGRPYVGPMTLERRTNNWTRTLNSAPSGCMIWQNLSPGRAFRVEVNYGGYCNRPYNGNSTIQTPGTAMTTTGATPWKVTGPSGQLQLGTFVVRTIATTCYS</sequence>
<dbReference type="AlphaFoldDB" id="A0A848KX12"/>
<proteinExistence type="predicted"/>
<protein>
    <recommendedName>
        <fullName evidence="4">Secreted protein</fullName>
    </recommendedName>
</protein>
<dbReference type="RefSeq" id="WP_170195287.1">
    <property type="nucleotide sequence ID" value="NZ_JABBNB010000016.1"/>
</dbReference>